<accession>A0AC59Z5M3</accession>
<protein>
    <submittedName>
        <fullName evidence="1">Uncharacterized protein</fullName>
    </submittedName>
</protein>
<reference evidence="1" key="2">
    <citation type="submission" date="2025-03" db="EMBL/GenBank/DDBJ databases">
        <authorList>
            <consortium name="ELIXIR-Norway"/>
            <consortium name="Elixir Norway"/>
        </authorList>
    </citation>
    <scope>NUCLEOTIDE SEQUENCE</scope>
</reference>
<evidence type="ECO:0000313" key="1">
    <source>
        <dbReference type="EMBL" id="CAN0241399.1"/>
    </source>
</evidence>
<proteinExistence type="predicted"/>
<organism evidence="1 2">
    <name type="scientific">Rangifer tarandus platyrhynchus</name>
    <name type="common">Svalbard reindeer</name>
    <dbReference type="NCBI Taxonomy" id="3082113"/>
    <lineage>
        <taxon>Eukaryota</taxon>
        <taxon>Metazoa</taxon>
        <taxon>Chordata</taxon>
        <taxon>Craniata</taxon>
        <taxon>Vertebrata</taxon>
        <taxon>Euteleostomi</taxon>
        <taxon>Mammalia</taxon>
        <taxon>Eutheria</taxon>
        <taxon>Laurasiatheria</taxon>
        <taxon>Artiodactyla</taxon>
        <taxon>Ruminantia</taxon>
        <taxon>Pecora</taxon>
        <taxon>Cervidae</taxon>
        <taxon>Odocoileinae</taxon>
        <taxon>Rangifer</taxon>
    </lineage>
</organism>
<dbReference type="Proteomes" id="UP001162501">
    <property type="component" value="Chromosome 24"/>
</dbReference>
<sequence>MTSTGPTLLQQLSSSSRDFQLPEAPTQVKLSPNLLLEKKASEAKWRCSPPRRSTRGRQGGVEGVVVGEAWAAALRRDPPARPSPRTPAPDRPGTGWDRAPSAQLRTRALGPPSCLPCPSPHPELREPQTPSHWTPSSELGTGDLYSTPDPENQTSPRSPRDAPGPWGVRPSVSHPVPPGTRARPPGGPGSPGLDRAGTWPGRAGPRSRPPPLSPFKRFLPLCPFGGLHLH</sequence>
<evidence type="ECO:0000313" key="2">
    <source>
        <dbReference type="Proteomes" id="UP001162501"/>
    </source>
</evidence>
<gene>
    <name evidence="1" type="ORF">MRATA1EN22A_LOCUS14194</name>
</gene>
<reference evidence="1" key="1">
    <citation type="submission" date="2023-05" db="EMBL/GenBank/DDBJ databases">
        <authorList>
            <consortium name="ELIXIR-Norway"/>
        </authorList>
    </citation>
    <scope>NUCLEOTIDE SEQUENCE</scope>
</reference>
<name>A0AC59Z5M3_RANTA</name>
<dbReference type="EMBL" id="OX596108">
    <property type="protein sequence ID" value="CAN0241399.1"/>
    <property type="molecule type" value="Genomic_DNA"/>
</dbReference>